<evidence type="ECO:0000256" key="3">
    <source>
        <dbReference type="SAM" id="SignalP"/>
    </source>
</evidence>
<gene>
    <name evidence="4" type="ORF">CUREI_07435</name>
</gene>
<protein>
    <recommendedName>
        <fullName evidence="6">Or membrane protein</fullName>
    </recommendedName>
</protein>
<dbReference type="OrthoDB" id="4427907at2"/>
<keyword evidence="5" id="KW-1185">Reference proteome</keyword>
<dbReference type="Proteomes" id="UP000028939">
    <property type="component" value="Chromosome"/>
</dbReference>
<evidence type="ECO:0000313" key="5">
    <source>
        <dbReference type="Proteomes" id="UP000028939"/>
    </source>
</evidence>
<evidence type="ECO:0008006" key="6">
    <source>
        <dbReference type="Google" id="ProtNLM"/>
    </source>
</evidence>
<feature type="region of interest" description="Disordered" evidence="1">
    <location>
        <begin position="30"/>
        <end position="51"/>
    </location>
</feature>
<dbReference type="KEGG" id="cuv:CUREI_07435"/>
<dbReference type="EMBL" id="CP009215">
    <property type="protein sequence ID" value="AIL97148.1"/>
    <property type="molecule type" value="Genomic_DNA"/>
</dbReference>
<evidence type="ECO:0000313" key="4">
    <source>
        <dbReference type="EMBL" id="AIL97148.1"/>
    </source>
</evidence>
<feature type="signal peptide" evidence="3">
    <location>
        <begin position="1"/>
        <end position="25"/>
    </location>
</feature>
<evidence type="ECO:0000256" key="1">
    <source>
        <dbReference type="SAM" id="MobiDB-lite"/>
    </source>
</evidence>
<dbReference type="RefSeq" id="WP_038612139.1">
    <property type="nucleotide sequence ID" value="NZ_CP009215.1"/>
</dbReference>
<organism evidence="4 5">
    <name type="scientific">Corynebacterium ureicelerivorans</name>
    <dbReference type="NCBI Taxonomy" id="401472"/>
    <lineage>
        <taxon>Bacteria</taxon>
        <taxon>Bacillati</taxon>
        <taxon>Actinomycetota</taxon>
        <taxon>Actinomycetes</taxon>
        <taxon>Mycobacteriales</taxon>
        <taxon>Corynebacteriaceae</taxon>
        <taxon>Corynebacterium</taxon>
    </lineage>
</organism>
<proteinExistence type="predicted"/>
<reference evidence="4 5" key="1">
    <citation type="submission" date="2014-08" db="EMBL/GenBank/DDBJ databases">
        <title>Complete genome sequence of Corynebacterium ureicelerivorans DSM 45051, a lipophilic and urea-splitting isolate from a blood culture of a septicaemia patient.</title>
        <authorList>
            <person name="Tippelt A."/>
            <person name="Albersmeier A."/>
            <person name="Brinkrolf K."/>
            <person name="Ruckert C."/>
            <person name="Tauch A."/>
        </authorList>
    </citation>
    <scope>NUCLEOTIDE SEQUENCE [LARGE SCALE GENOMIC DNA]</scope>
    <source>
        <strain evidence="4 5">IMMIB RIV-2301</strain>
    </source>
</reference>
<keyword evidence="2" id="KW-0472">Membrane</keyword>
<feature type="chain" id="PRO_5001718941" description="Or membrane protein" evidence="3">
    <location>
        <begin position="26"/>
        <end position="109"/>
    </location>
</feature>
<keyword evidence="2" id="KW-1133">Transmembrane helix</keyword>
<dbReference type="AlphaFoldDB" id="A0A077HJ81"/>
<sequence length="109" mass="11556">MRNFRQVALAGATALAVTFSSTAVAAAQNETTKVESGPSLSHEIGKHLDSGTTADGRAIFGVQKEGFEEQPAWAKLLYGLLIFNSAAAFFGLIVGPAYNFIVHGPINFR</sequence>
<name>A0A077HJ81_9CORY</name>
<feature type="transmembrane region" description="Helical" evidence="2">
    <location>
        <begin position="76"/>
        <end position="101"/>
    </location>
</feature>
<keyword evidence="2" id="KW-0812">Transmembrane</keyword>
<accession>A0A077HJ81</accession>
<dbReference type="HOGENOM" id="CLU_144039_1_0_11"/>
<dbReference type="STRING" id="401472.CUREI_07435"/>
<keyword evidence="3" id="KW-0732">Signal</keyword>
<evidence type="ECO:0000256" key="2">
    <source>
        <dbReference type="SAM" id="Phobius"/>
    </source>
</evidence>